<dbReference type="PIRSF" id="PIRSF035875">
    <property type="entry name" value="RNase_BN"/>
    <property type="match status" value="1"/>
</dbReference>
<organism evidence="7 8">
    <name type="scientific">Suicoccus acidiformans</name>
    <dbReference type="NCBI Taxonomy" id="2036206"/>
    <lineage>
        <taxon>Bacteria</taxon>
        <taxon>Bacillati</taxon>
        <taxon>Bacillota</taxon>
        <taxon>Bacilli</taxon>
        <taxon>Lactobacillales</taxon>
        <taxon>Aerococcaceae</taxon>
        <taxon>Suicoccus</taxon>
    </lineage>
</organism>
<evidence type="ECO:0000256" key="2">
    <source>
        <dbReference type="ARBA" id="ARBA00022475"/>
    </source>
</evidence>
<feature type="transmembrane region" description="Helical" evidence="6">
    <location>
        <begin position="30"/>
        <end position="54"/>
    </location>
</feature>
<proteinExistence type="predicted"/>
<evidence type="ECO:0000256" key="6">
    <source>
        <dbReference type="SAM" id="Phobius"/>
    </source>
</evidence>
<name>A0A347WKN4_9LACT</name>
<evidence type="ECO:0000256" key="3">
    <source>
        <dbReference type="ARBA" id="ARBA00022692"/>
    </source>
</evidence>
<comment type="subcellular location">
    <subcellularLocation>
        <location evidence="1">Cell membrane</location>
        <topology evidence="1">Multi-pass membrane protein</topology>
    </subcellularLocation>
</comment>
<feature type="transmembrane region" description="Helical" evidence="6">
    <location>
        <begin position="172"/>
        <end position="196"/>
    </location>
</feature>
<dbReference type="GO" id="GO:0005886">
    <property type="term" value="C:plasma membrane"/>
    <property type="evidence" value="ECO:0007669"/>
    <property type="project" value="UniProtKB-SubCell"/>
</dbReference>
<dbReference type="AlphaFoldDB" id="A0A347WKN4"/>
<dbReference type="OrthoDB" id="9775903at2"/>
<evidence type="ECO:0000256" key="4">
    <source>
        <dbReference type="ARBA" id="ARBA00022989"/>
    </source>
</evidence>
<protein>
    <submittedName>
        <fullName evidence="7">Uncharacterized protein</fullName>
    </submittedName>
</protein>
<dbReference type="PANTHER" id="PTHR30213">
    <property type="entry name" value="INNER MEMBRANE PROTEIN YHJD"/>
    <property type="match status" value="1"/>
</dbReference>
<dbReference type="PANTHER" id="PTHR30213:SF0">
    <property type="entry name" value="UPF0761 MEMBRANE PROTEIN YIHY"/>
    <property type="match status" value="1"/>
</dbReference>
<keyword evidence="5 6" id="KW-0472">Membrane</keyword>
<feature type="transmembrane region" description="Helical" evidence="6">
    <location>
        <begin position="245"/>
        <end position="270"/>
    </location>
</feature>
<keyword evidence="8" id="KW-1185">Reference proteome</keyword>
<feature type="transmembrane region" description="Helical" evidence="6">
    <location>
        <begin position="89"/>
        <end position="109"/>
    </location>
</feature>
<dbReference type="NCBIfam" id="TIGR00765">
    <property type="entry name" value="yihY_not_rbn"/>
    <property type="match status" value="1"/>
</dbReference>
<dbReference type="EMBL" id="CP023434">
    <property type="protein sequence ID" value="AXY25641.1"/>
    <property type="molecule type" value="Genomic_DNA"/>
</dbReference>
<evidence type="ECO:0000313" key="8">
    <source>
        <dbReference type="Proteomes" id="UP000263232"/>
    </source>
</evidence>
<gene>
    <name evidence="7" type="ORF">CL176_06315</name>
</gene>
<accession>A0A347WKN4</accession>
<evidence type="ECO:0000256" key="1">
    <source>
        <dbReference type="ARBA" id="ARBA00004651"/>
    </source>
</evidence>
<dbReference type="Proteomes" id="UP000263232">
    <property type="component" value="Chromosome"/>
</dbReference>
<dbReference type="InterPro" id="IPR017039">
    <property type="entry name" value="Virul_fac_BrkB"/>
</dbReference>
<keyword evidence="4 6" id="KW-1133">Transmembrane helix</keyword>
<dbReference type="RefSeq" id="WP_118990544.1">
    <property type="nucleotide sequence ID" value="NZ_CP023434.1"/>
</dbReference>
<dbReference type="KEGG" id="abae:CL176_06315"/>
<sequence length="316" mass="35949">MMQGSRMKRVVKTFQINSEQLRFGSYAAELSFYIIWAIVPIMLALANVISVLPIDQQAIISVMEAALPDEVEVTLIPILEGYLTSTSTGIFSLSLIISLWPASNVFNTIQRVFNLIYKAPPRPNFILARLFAYVFTLAIVFAFVAGTFVNVFGEIVLNFIDSILDMPVTTNLFGLIFQQKWLIWGLAIFGVLLLIYHFIPNVQWHIKYALPGTIFALIGFIVVSQLFTVYTAIAGDSISNNTIGVFIILIIWLYFNMIVLSLGAYLNVLVHDYYEKPYWQLVEESRSYSTYQAMSKDYDQSYQGDYALRDQIKKEV</sequence>
<keyword evidence="3 6" id="KW-0812">Transmembrane</keyword>
<feature type="transmembrane region" description="Helical" evidence="6">
    <location>
        <begin position="130"/>
        <end position="152"/>
    </location>
</feature>
<evidence type="ECO:0000313" key="7">
    <source>
        <dbReference type="EMBL" id="AXY25641.1"/>
    </source>
</evidence>
<dbReference type="Pfam" id="PF03631">
    <property type="entry name" value="Virul_fac_BrkB"/>
    <property type="match status" value="1"/>
</dbReference>
<reference evidence="7 8" key="1">
    <citation type="submission" date="2017-09" db="EMBL/GenBank/DDBJ databases">
        <title>Complete genome sequence of Oxytococcus suis strain ZY16052.</title>
        <authorList>
            <person name="Li F."/>
        </authorList>
    </citation>
    <scope>NUCLEOTIDE SEQUENCE [LARGE SCALE GENOMIC DNA]</scope>
    <source>
        <strain evidence="7 8">ZY16052</strain>
    </source>
</reference>
<feature type="transmembrane region" description="Helical" evidence="6">
    <location>
        <begin position="208"/>
        <end position="233"/>
    </location>
</feature>
<evidence type="ECO:0000256" key="5">
    <source>
        <dbReference type="ARBA" id="ARBA00023136"/>
    </source>
</evidence>
<keyword evidence="2" id="KW-1003">Cell membrane</keyword>